<evidence type="ECO:0000313" key="3">
    <source>
        <dbReference type="Proteomes" id="UP001054902"/>
    </source>
</evidence>
<organism evidence="2 3">
    <name type="scientific">Chaetoceros tenuissimus</name>
    <dbReference type="NCBI Taxonomy" id="426638"/>
    <lineage>
        <taxon>Eukaryota</taxon>
        <taxon>Sar</taxon>
        <taxon>Stramenopiles</taxon>
        <taxon>Ochrophyta</taxon>
        <taxon>Bacillariophyta</taxon>
        <taxon>Coscinodiscophyceae</taxon>
        <taxon>Chaetocerotophycidae</taxon>
        <taxon>Chaetocerotales</taxon>
        <taxon>Chaetocerotaceae</taxon>
        <taxon>Chaetoceros</taxon>
    </lineage>
</organism>
<feature type="compositionally biased region" description="Polar residues" evidence="1">
    <location>
        <begin position="132"/>
        <end position="149"/>
    </location>
</feature>
<feature type="region of interest" description="Disordered" evidence="1">
    <location>
        <begin position="190"/>
        <end position="212"/>
    </location>
</feature>
<evidence type="ECO:0000313" key="2">
    <source>
        <dbReference type="EMBL" id="GFH49303.1"/>
    </source>
</evidence>
<name>A0AAD3CP51_9STRA</name>
<dbReference type="AlphaFoldDB" id="A0AAD3CP51"/>
<gene>
    <name evidence="2" type="ORF">CTEN210_05779</name>
</gene>
<dbReference type="EMBL" id="BLLK01000038">
    <property type="protein sequence ID" value="GFH49303.1"/>
    <property type="molecule type" value="Genomic_DNA"/>
</dbReference>
<evidence type="ECO:0000256" key="1">
    <source>
        <dbReference type="SAM" id="MobiDB-lite"/>
    </source>
</evidence>
<reference evidence="2 3" key="1">
    <citation type="journal article" date="2021" name="Sci. Rep.">
        <title>The genome of the diatom Chaetoceros tenuissimus carries an ancient integrated fragment of an extant virus.</title>
        <authorList>
            <person name="Hongo Y."/>
            <person name="Kimura K."/>
            <person name="Takaki Y."/>
            <person name="Yoshida Y."/>
            <person name="Baba S."/>
            <person name="Kobayashi G."/>
            <person name="Nagasaki K."/>
            <person name="Hano T."/>
            <person name="Tomaru Y."/>
        </authorList>
    </citation>
    <scope>NUCLEOTIDE SEQUENCE [LARGE SCALE GENOMIC DNA]</scope>
    <source>
        <strain evidence="2 3">NIES-3715</strain>
    </source>
</reference>
<keyword evidence="3" id="KW-1185">Reference proteome</keyword>
<protein>
    <submittedName>
        <fullName evidence="2">Uncharacterized protein</fullName>
    </submittedName>
</protein>
<feature type="region of interest" description="Disordered" evidence="1">
    <location>
        <begin position="114"/>
        <end position="154"/>
    </location>
</feature>
<proteinExistence type="predicted"/>
<feature type="compositionally biased region" description="Low complexity" evidence="1">
    <location>
        <begin position="47"/>
        <end position="59"/>
    </location>
</feature>
<sequence>MGLTSAFIRQLREHNTKSTSPPVYIATSGEIHTQSRTQSDRPKRPTPSRNSSKRSIGSSGKRKGKPSPRLIERRRSEKALAEARQNENDTHDNIDSHVGRRPLFSRPISWLRQLSDRSQNRNSTEDNERQSIEQNNSWRNIQSQRSEGGNATMIPKECRKMYSTNHMQNSESAKHCSGYTEKSINKADIEKNDMIDNKNSTDSKALEEIDLS</sequence>
<comment type="caution">
    <text evidence="2">The sequence shown here is derived from an EMBL/GenBank/DDBJ whole genome shotgun (WGS) entry which is preliminary data.</text>
</comment>
<feature type="region of interest" description="Disordered" evidence="1">
    <location>
        <begin position="1"/>
        <end position="100"/>
    </location>
</feature>
<feature type="compositionally biased region" description="Basic and acidic residues" evidence="1">
    <location>
        <begin position="70"/>
        <end position="98"/>
    </location>
</feature>
<accession>A0AAD3CP51</accession>
<dbReference type="Proteomes" id="UP001054902">
    <property type="component" value="Unassembled WGS sequence"/>
</dbReference>
<feature type="compositionally biased region" description="Basic and acidic residues" evidence="1">
    <location>
        <begin position="114"/>
        <end position="131"/>
    </location>
</feature>